<dbReference type="NCBIfam" id="NF001099">
    <property type="entry name" value="PRK00132.1"/>
    <property type="match status" value="1"/>
</dbReference>
<dbReference type="PROSITE" id="PS00360">
    <property type="entry name" value="RIBOSOMAL_S9"/>
    <property type="match status" value="1"/>
</dbReference>
<dbReference type="Proteomes" id="UP000178599">
    <property type="component" value="Unassembled WGS sequence"/>
</dbReference>
<evidence type="ECO:0000256" key="5">
    <source>
        <dbReference type="HAMAP-Rule" id="MF_00532"/>
    </source>
</evidence>
<reference evidence="7 8" key="1">
    <citation type="journal article" date="2016" name="Nat. Commun.">
        <title>Thousands of microbial genomes shed light on interconnected biogeochemical processes in an aquifer system.</title>
        <authorList>
            <person name="Anantharaman K."/>
            <person name="Brown C.T."/>
            <person name="Hug L.A."/>
            <person name="Sharon I."/>
            <person name="Castelle C.J."/>
            <person name="Probst A.J."/>
            <person name="Thomas B.C."/>
            <person name="Singh A."/>
            <person name="Wilkins M.J."/>
            <person name="Karaoz U."/>
            <person name="Brodie E.L."/>
            <person name="Williams K.H."/>
            <person name="Hubbard S.S."/>
            <person name="Banfield J.F."/>
        </authorList>
    </citation>
    <scope>NUCLEOTIDE SEQUENCE [LARGE SCALE GENOMIC DNA]</scope>
</reference>
<evidence type="ECO:0000256" key="4">
    <source>
        <dbReference type="ARBA" id="ARBA00035259"/>
    </source>
</evidence>
<dbReference type="GO" id="GO:0022627">
    <property type="term" value="C:cytosolic small ribosomal subunit"/>
    <property type="evidence" value="ECO:0007669"/>
    <property type="project" value="TreeGrafter"/>
</dbReference>
<dbReference type="InterPro" id="IPR020574">
    <property type="entry name" value="Ribosomal_uS9_CS"/>
</dbReference>
<keyword evidence="2 5" id="KW-0689">Ribosomal protein</keyword>
<dbReference type="AlphaFoldDB" id="A0A1G2CL84"/>
<gene>
    <name evidence="5" type="primary">rpsI</name>
    <name evidence="7" type="ORF">A2390_02410</name>
</gene>
<dbReference type="InterPro" id="IPR000754">
    <property type="entry name" value="Ribosomal_uS9"/>
</dbReference>
<protein>
    <recommendedName>
        <fullName evidence="4 5">Small ribosomal subunit protein uS9</fullName>
    </recommendedName>
</protein>
<evidence type="ECO:0000313" key="7">
    <source>
        <dbReference type="EMBL" id="OGZ02007.1"/>
    </source>
</evidence>
<evidence type="ECO:0000256" key="2">
    <source>
        <dbReference type="ARBA" id="ARBA00022980"/>
    </source>
</evidence>
<organism evidence="7 8">
    <name type="scientific">Candidatus Liptonbacteria bacterium RIFOXYB1_FULL_36_10</name>
    <dbReference type="NCBI Taxonomy" id="1798654"/>
    <lineage>
        <taxon>Bacteria</taxon>
        <taxon>Candidatus Liptoniibacteriota</taxon>
    </lineage>
</organism>
<keyword evidence="3 5" id="KW-0687">Ribonucleoprotein</keyword>
<accession>A0A1G2CL84</accession>
<dbReference type="FunFam" id="3.30.230.10:FF:000001">
    <property type="entry name" value="30S ribosomal protein S9"/>
    <property type="match status" value="1"/>
</dbReference>
<dbReference type="InterPro" id="IPR020568">
    <property type="entry name" value="Ribosomal_Su5_D2-typ_SF"/>
</dbReference>
<dbReference type="GO" id="GO:0003723">
    <property type="term" value="F:RNA binding"/>
    <property type="evidence" value="ECO:0007669"/>
    <property type="project" value="TreeGrafter"/>
</dbReference>
<name>A0A1G2CL84_9BACT</name>
<dbReference type="GO" id="GO:0003735">
    <property type="term" value="F:structural constituent of ribosome"/>
    <property type="evidence" value="ECO:0007669"/>
    <property type="project" value="InterPro"/>
</dbReference>
<dbReference type="Gene3D" id="3.30.230.10">
    <property type="match status" value="1"/>
</dbReference>
<dbReference type="GO" id="GO:0006412">
    <property type="term" value="P:translation"/>
    <property type="evidence" value="ECO:0007669"/>
    <property type="project" value="UniProtKB-UniRule"/>
</dbReference>
<dbReference type="Pfam" id="PF00380">
    <property type="entry name" value="Ribosomal_S9"/>
    <property type="match status" value="1"/>
</dbReference>
<dbReference type="PANTHER" id="PTHR21569:SF1">
    <property type="entry name" value="SMALL RIBOSOMAL SUBUNIT PROTEIN US9M"/>
    <property type="match status" value="1"/>
</dbReference>
<evidence type="ECO:0000256" key="3">
    <source>
        <dbReference type="ARBA" id="ARBA00023274"/>
    </source>
</evidence>
<dbReference type="InterPro" id="IPR023035">
    <property type="entry name" value="Ribosomal_uS9_bac/plastid"/>
</dbReference>
<sequence>MKIASKKEIKSVKTLSGKYFEGIGRRKTSIARVRLFPGEKGFFVNGLDLSTYFPPKKMQDKISTPFKVAATEKNYGVSVLVKGGGKSSQAEAVRHGLSRALVSFDKELRSRLKKAGFLKRDPRMVERKKYGLKKARRSPQWQKR</sequence>
<proteinExistence type="inferred from homology"/>
<dbReference type="InterPro" id="IPR014721">
    <property type="entry name" value="Ribsml_uS5_D2-typ_fold_subgr"/>
</dbReference>
<evidence type="ECO:0000256" key="6">
    <source>
        <dbReference type="RuleBase" id="RU003815"/>
    </source>
</evidence>
<dbReference type="HAMAP" id="MF_00532_B">
    <property type="entry name" value="Ribosomal_uS9_B"/>
    <property type="match status" value="1"/>
</dbReference>
<dbReference type="EMBL" id="MHLE01000044">
    <property type="protein sequence ID" value="OGZ02007.1"/>
    <property type="molecule type" value="Genomic_DNA"/>
</dbReference>
<dbReference type="PANTHER" id="PTHR21569">
    <property type="entry name" value="RIBOSOMAL PROTEIN S9"/>
    <property type="match status" value="1"/>
</dbReference>
<evidence type="ECO:0000313" key="8">
    <source>
        <dbReference type="Proteomes" id="UP000178599"/>
    </source>
</evidence>
<dbReference type="SUPFAM" id="SSF54211">
    <property type="entry name" value="Ribosomal protein S5 domain 2-like"/>
    <property type="match status" value="1"/>
</dbReference>
<comment type="caution">
    <text evidence="7">The sequence shown here is derived from an EMBL/GenBank/DDBJ whole genome shotgun (WGS) entry which is preliminary data.</text>
</comment>
<comment type="similarity">
    <text evidence="1 5 6">Belongs to the universal ribosomal protein uS9 family.</text>
</comment>
<evidence type="ECO:0000256" key="1">
    <source>
        <dbReference type="ARBA" id="ARBA00005251"/>
    </source>
</evidence>